<protein>
    <submittedName>
        <fullName evidence="2">Uncharacterized protein</fullName>
    </submittedName>
</protein>
<reference evidence="2 3" key="1">
    <citation type="submission" date="2016-01" db="EMBL/GenBank/DDBJ databases">
        <title>The new phylogeny of the genus Mycobacterium.</title>
        <authorList>
            <person name="Tarcisio F."/>
            <person name="Conor M."/>
            <person name="Antonella G."/>
            <person name="Elisabetta G."/>
            <person name="Giulia F.S."/>
            <person name="Sara T."/>
            <person name="Anna F."/>
            <person name="Clotilde B."/>
            <person name="Roberto B."/>
            <person name="Veronica D.S."/>
            <person name="Fabio R."/>
            <person name="Monica P."/>
            <person name="Olivier J."/>
            <person name="Enrico T."/>
            <person name="Nicola S."/>
        </authorList>
    </citation>
    <scope>NUCLEOTIDE SEQUENCE [LARGE SCALE GENOMIC DNA]</scope>
    <source>
        <strain evidence="2 3">DSM 45166</strain>
    </source>
</reference>
<feature type="transmembrane region" description="Helical" evidence="1">
    <location>
        <begin position="109"/>
        <end position="135"/>
    </location>
</feature>
<dbReference type="AlphaFoldDB" id="A0A1X1XBP6"/>
<feature type="transmembrane region" description="Helical" evidence="1">
    <location>
        <begin position="147"/>
        <end position="167"/>
    </location>
</feature>
<evidence type="ECO:0000313" key="3">
    <source>
        <dbReference type="Proteomes" id="UP000193487"/>
    </source>
</evidence>
<dbReference type="Proteomes" id="UP000193487">
    <property type="component" value="Unassembled WGS sequence"/>
</dbReference>
<evidence type="ECO:0000313" key="2">
    <source>
        <dbReference type="EMBL" id="ORV96254.1"/>
    </source>
</evidence>
<proteinExistence type="predicted"/>
<feature type="transmembrane region" description="Helical" evidence="1">
    <location>
        <begin position="64"/>
        <end position="88"/>
    </location>
</feature>
<keyword evidence="1" id="KW-0812">Transmembrane</keyword>
<dbReference type="RefSeq" id="WP_085241537.1">
    <property type="nucleotide sequence ID" value="NZ_LQPE01000176.1"/>
</dbReference>
<dbReference type="EMBL" id="LQPE01000176">
    <property type="protein sequence ID" value="ORV96254.1"/>
    <property type="molecule type" value="Genomic_DNA"/>
</dbReference>
<keyword evidence="1" id="KW-0472">Membrane</keyword>
<evidence type="ECO:0000256" key="1">
    <source>
        <dbReference type="SAM" id="Phobius"/>
    </source>
</evidence>
<accession>A0A1X1XBP6</accession>
<feature type="transmembrane region" description="Helical" evidence="1">
    <location>
        <begin position="39"/>
        <end position="58"/>
    </location>
</feature>
<organism evidence="2 3">
    <name type="scientific">Mycobacterium kyorinense</name>
    <dbReference type="NCBI Taxonomy" id="487514"/>
    <lineage>
        <taxon>Bacteria</taxon>
        <taxon>Bacillati</taxon>
        <taxon>Actinomycetota</taxon>
        <taxon>Actinomycetes</taxon>
        <taxon>Mycobacteriales</taxon>
        <taxon>Mycobacteriaceae</taxon>
        <taxon>Mycobacterium</taxon>
    </lineage>
</organism>
<name>A0A1X1XBP6_9MYCO</name>
<sequence length="287" mass="31860">MTDPHASHDGSTDGDHDLDLMAADQANDRARQNRILRRLALSLLGGGTALCAGGALIAGLHGKYWLAGLLVGLAVFWLIPFFQWLYMARFVPRGTADSTGTTLRPDRRFDMLAAVLLVVGVVVWGSWAVLGYLGVLLVGVPEEIRRMYLFISAATAVVCAVFVWLTIKRRGSGFLQLSPRGFVFAQGLWAQKGEWSEVAAVSDVSPVRWYGRGPFKLTFVHAYALCPITMVMANGRTPSVKQAGWYATDGDALRELVRFYWLHPEYRVELTDDRALRRLQEARFELG</sequence>
<comment type="caution">
    <text evidence="2">The sequence shown here is derived from an EMBL/GenBank/DDBJ whole genome shotgun (WGS) entry which is preliminary data.</text>
</comment>
<gene>
    <name evidence="2" type="ORF">AWC14_17060</name>
</gene>
<keyword evidence="1" id="KW-1133">Transmembrane helix</keyword>
<keyword evidence="3" id="KW-1185">Reference proteome</keyword>
<dbReference type="OrthoDB" id="4718006at2"/>